<organism evidence="2 3">
    <name type="scientific">Chara braunii</name>
    <name type="common">Braun's stonewort</name>
    <dbReference type="NCBI Taxonomy" id="69332"/>
    <lineage>
        <taxon>Eukaryota</taxon>
        <taxon>Viridiplantae</taxon>
        <taxon>Streptophyta</taxon>
        <taxon>Charophyceae</taxon>
        <taxon>Charales</taxon>
        <taxon>Characeae</taxon>
        <taxon>Chara</taxon>
    </lineage>
</organism>
<protein>
    <submittedName>
        <fullName evidence="2">Uncharacterized protein</fullName>
    </submittedName>
</protein>
<reference evidence="2 3" key="1">
    <citation type="journal article" date="2018" name="Cell">
        <title>The Chara Genome: Secondary Complexity and Implications for Plant Terrestrialization.</title>
        <authorList>
            <person name="Nishiyama T."/>
            <person name="Sakayama H."/>
            <person name="Vries J.D."/>
            <person name="Buschmann H."/>
            <person name="Saint-Marcoux D."/>
            <person name="Ullrich K.K."/>
            <person name="Haas F.B."/>
            <person name="Vanderstraeten L."/>
            <person name="Becker D."/>
            <person name="Lang D."/>
            <person name="Vosolsobe S."/>
            <person name="Rombauts S."/>
            <person name="Wilhelmsson P.K.I."/>
            <person name="Janitza P."/>
            <person name="Kern R."/>
            <person name="Heyl A."/>
            <person name="Rumpler F."/>
            <person name="Villalobos L.I.A.C."/>
            <person name="Clay J.M."/>
            <person name="Skokan R."/>
            <person name="Toyoda A."/>
            <person name="Suzuki Y."/>
            <person name="Kagoshima H."/>
            <person name="Schijlen E."/>
            <person name="Tajeshwar N."/>
            <person name="Catarino B."/>
            <person name="Hetherington A.J."/>
            <person name="Saltykova A."/>
            <person name="Bonnot C."/>
            <person name="Breuninger H."/>
            <person name="Symeonidi A."/>
            <person name="Radhakrishnan G.V."/>
            <person name="Van Nieuwerburgh F."/>
            <person name="Deforce D."/>
            <person name="Chang C."/>
            <person name="Karol K.G."/>
            <person name="Hedrich R."/>
            <person name="Ulvskov P."/>
            <person name="Glockner G."/>
            <person name="Delwiche C.F."/>
            <person name="Petrasek J."/>
            <person name="Van de Peer Y."/>
            <person name="Friml J."/>
            <person name="Beilby M."/>
            <person name="Dolan L."/>
            <person name="Kohara Y."/>
            <person name="Sugano S."/>
            <person name="Fujiyama A."/>
            <person name="Delaux P.-M."/>
            <person name="Quint M."/>
            <person name="TheiBen G."/>
            <person name="Hagemann M."/>
            <person name="Harholt J."/>
            <person name="Dunand C."/>
            <person name="Zachgo S."/>
            <person name="Langdale J."/>
            <person name="Maumus F."/>
            <person name="Straeten D.V.D."/>
            <person name="Gould S.B."/>
            <person name="Rensing S.A."/>
        </authorList>
    </citation>
    <scope>NUCLEOTIDE SEQUENCE [LARGE SCALE GENOMIC DNA]</scope>
    <source>
        <strain evidence="2 3">S276</strain>
    </source>
</reference>
<evidence type="ECO:0000313" key="3">
    <source>
        <dbReference type="Proteomes" id="UP000265515"/>
    </source>
</evidence>
<feature type="compositionally biased region" description="Pro residues" evidence="1">
    <location>
        <begin position="263"/>
        <end position="279"/>
    </location>
</feature>
<feature type="region of interest" description="Disordered" evidence="1">
    <location>
        <begin position="129"/>
        <end position="283"/>
    </location>
</feature>
<evidence type="ECO:0000313" key="2">
    <source>
        <dbReference type="EMBL" id="GBG87450.1"/>
    </source>
</evidence>
<feature type="compositionally biased region" description="Polar residues" evidence="1">
    <location>
        <begin position="36"/>
        <end position="51"/>
    </location>
</feature>
<gene>
    <name evidence="2" type="ORF">CBR_g45508</name>
</gene>
<dbReference type="AlphaFoldDB" id="A0A388LYP6"/>
<dbReference type="Proteomes" id="UP000265515">
    <property type="component" value="Unassembled WGS sequence"/>
</dbReference>
<accession>A0A388LYP6</accession>
<dbReference type="EMBL" id="BFEA01000614">
    <property type="protein sequence ID" value="GBG87450.1"/>
    <property type="molecule type" value="Genomic_DNA"/>
</dbReference>
<name>A0A388LYP6_CHABU</name>
<proteinExistence type="predicted"/>
<evidence type="ECO:0000256" key="1">
    <source>
        <dbReference type="SAM" id="MobiDB-lite"/>
    </source>
</evidence>
<sequence length="319" mass="32004">MADLDSWEDMDEGSMPPPGGYGAGASSKPAMPRMNPNASSFSFNPGASSFTPPSYGPGPQQVYGGQGLYGPGPQGGMRGVPDYMGGGGGAAGGVYYHHRPQQYGSSGGGMMTPPPMQYGGGAHGGGHAHGGYGGYGGHAHGDYRQSSHRGQQQQQQMYVPAANRHQGGGSLPAHQGGGGRGRGLMGSAPPQRSAAAMAPAPPTVLAPSAIAPRQPAEGARREQDIYGATPPAARQVEVSSTLPEAVVADDEKDAPGSTMRVTSPPPMGAARLPSPPQSLPAPAAAAAIEPAMEAQTEAAAVAAMDAKASDRTSLAETGE</sequence>
<dbReference type="OMA" id="ADAPNEH"/>
<feature type="compositionally biased region" description="Gly residues" evidence="1">
    <location>
        <begin position="129"/>
        <end position="138"/>
    </location>
</feature>
<feature type="compositionally biased region" description="Acidic residues" evidence="1">
    <location>
        <begin position="1"/>
        <end position="12"/>
    </location>
</feature>
<dbReference type="Gramene" id="GBG87450">
    <property type="protein sequence ID" value="GBG87450"/>
    <property type="gene ID" value="CBR_g45508"/>
</dbReference>
<feature type="region of interest" description="Disordered" evidence="1">
    <location>
        <begin position="1"/>
        <end position="66"/>
    </location>
</feature>
<keyword evidence="3" id="KW-1185">Reference proteome</keyword>
<comment type="caution">
    <text evidence="2">The sequence shown here is derived from an EMBL/GenBank/DDBJ whole genome shotgun (WGS) entry which is preliminary data.</text>
</comment>
<feature type="compositionally biased region" description="Gly residues" evidence="1">
    <location>
        <begin position="166"/>
        <end position="184"/>
    </location>
</feature>